<sequence>MHNTTPQIIAEGTVIPNGDAAQVYFEKAYTQQIGFPLEPGNRFTSLLVPDQAIVLLPERADFSFPVDVTVRSADQYQLDIEMPDSIDTRDKHRAERRPADIERGNSLSDDRGERR</sequence>
<gene>
    <name evidence="2" type="ORF">SAMN05216226_102170</name>
</gene>
<organism evidence="2 3">
    <name type="scientific">Halovenus aranensis</name>
    <dbReference type="NCBI Taxonomy" id="890420"/>
    <lineage>
        <taxon>Archaea</taxon>
        <taxon>Methanobacteriati</taxon>
        <taxon>Methanobacteriota</taxon>
        <taxon>Stenosarchaea group</taxon>
        <taxon>Halobacteria</taxon>
        <taxon>Halobacteriales</taxon>
        <taxon>Haloarculaceae</taxon>
        <taxon>Halovenus</taxon>
    </lineage>
</organism>
<evidence type="ECO:0000313" key="3">
    <source>
        <dbReference type="Proteomes" id="UP000198856"/>
    </source>
</evidence>
<dbReference type="STRING" id="890420.SAMN05216226_102170"/>
<dbReference type="EMBL" id="FNFC01000002">
    <property type="protein sequence ID" value="SDJ33309.1"/>
    <property type="molecule type" value="Genomic_DNA"/>
</dbReference>
<dbReference type="Proteomes" id="UP000198856">
    <property type="component" value="Unassembled WGS sequence"/>
</dbReference>
<name>A0A1G8SVM9_9EURY</name>
<protein>
    <submittedName>
        <fullName evidence="2">Uncharacterized protein</fullName>
    </submittedName>
</protein>
<accession>A0A1G8SVM9</accession>
<dbReference type="OrthoDB" id="350749at2157"/>
<dbReference type="RefSeq" id="WP_092699173.1">
    <property type="nucleotide sequence ID" value="NZ_FNFC01000002.1"/>
</dbReference>
<feature type="compositionally biased region" description="Basic and acidic residues" evidence="1">
    <location>
        <begin position="86"/>
        <end position="115"/>
    </location>
</feature>
<keyword evidence="3" id="KW-1185">Reference proteome</keyword>
<feature type="region of interest" description="Disordered" evidence="1">
    <location>
        <begin position="79"/>
        <end position="115"/>
    </location>
</feature>
<evidence type="ECO:0000256" key="1">
    <source>
        <dbReference type="SAM" id="MobiDB-lite"/>
    </source>
</evidence>
<reference evidence="2 3" key="1">
    <citation type="submission" date="2016-10" db="EMBL/GenBank/DDBJ databases">
        <authorList>
            <person name="de Groot N.N."/>
        </authorList>
    </citation>
    <scope>NUCLEOTIDE SEQUENCE [LARGE SCALE GENOMIC DNA]</scope>
    <source>
        <strain evidence="2 3">IBRC-M10015</strain>
    </source>
</reference>
<proteinExistence type="predicted"/>
<dbReference type="AlphaFoldDB" id="A0A1G8SVM9"/>
<evidence type="ECO:0000313" key="2">
    <source>
        <dbReference type="EMBL" id="SDJ33309.1"/>
    </source>
</evidence>